<keyword evidence="2" id="KW-0548">Nucleotidyltransferase</keyword>
<keyword evidence="3" id="KW-0540">Nuclease</keyword>
<keyword evidence="1" id="KW-0808">Transferase</keyword>
<evidence type="ECO:0000256" key="5">
    <source>
        <dbReference type="ARBA" id="ARBA00022801"/>
    </source>
</evidence>
<gene>
    <name evidence="8" type="ORF">ANCDUO_21928</name>
</gene>
<proteinExistence type="predicted"/>
<dbReference type="PANTHER" id="PTHR37984:SF5">
    <property type="entry name" value="PROTEIN NYNRIN-LIKE"/>
    <property type="match status" value="1"/>
</dbReference>
<name>A0A0C2FSY7_9BILA</name>
<sequence length="179" mass="20034">MGCVISHRYADGSSKPIAHASRSLTTAKKNYSQIEKEALGIVFAVEKFHKYVFGRKFLLLTEHKPLLAIFGDKKEVSVHSANRLMRWATILLGYDFDIDYVNTTKFGQADGSSRLMRKHQVGNEDIVVAAVENDKRRKTLSVVGGCLMSGERVVIPPELRSKVLKELHIGHPGIVRMKS</sequence>
<dbReference type="EMBL" id="KN763493">
    <property type="protein sequence ID" value="KIH48006.1"/>
    <property type="molecule type" value="Genomic_DNA"/>
</dbReference>
<dbReference type="InterPro" id="IPR041373">
    <property type="entry name" value="RT_RNaseH"/>
</dbReference>
<evidence type="ECO:0000313" key="9">
    <source>
        <dbReference type="Proteomes" id="UP000054047"/>
    </source>
</evidence>
<evidence type="ECO:0000256" key="2">
    <source>
        <dbReference type="ARBA" id="ARBA00022695"/>
    </source>
</evidence>
<dbReference type="FunFam" id="3.10.20.370:FF:000001">
    <property type="entry name" value="Retrovirus-related Pol polyprotein from transposon 17.6-like protein"/>
    <property type="match status" value="1"/>
</dbReference>
<dbReference type="SUPFAM" id="SSF56672">
    <property type="entry name" value="DNA/RNA polymerases"/>
    <property type="match status" value="1"/>
</dbReference>
<keyword evidence="6" id="KW-0695">RNA-directed DNA polymerase</keyword>
<dbReference type="CDD" id="cd09274">
    <property type="entry name" value="RNase_HI_RT_Ty3"/>
    <property type="match status" value="1"/>
</dbReference>
<evidence type="ECO:0000256" key="4">
    <source>
        <dbReference type="ARBA" id="ARBA00022759"/>
    </source>
</evidence>
<dbReference type="GO" id="GO:0004519">
    <property type="term" value="F:endonuclease activity"/>
    <property type="evidence" value="ECO:0007669"/>
    <property type="project" value="UniProtKB-KW"/>
</dbReference>
<dbReference type="InterPro" id="IPR043502">
    <property type="entry name" value="DNA/RNA_pol_sf"/>
</dbReference>
<reference evidence="8 9" key="1">
    <citation type="submission" date="2013-12" db="EMBL/GenBank/DDBJ databases">
        <title>Draft genome of the parsitic nematode Ancylostoma duodenale.</title>
        <authorList>
            <person name="Mitreva M."/>
        </authorList>
    </citation>
    <scope>NUCLEOTIDE SEQUENCE [LARGE SCALE GENOMIC DNA]</scope>
    <source>
        <strain evidence="8 9">Zhejiang</strain>
    </source>
</reference>
<keyword evidence="5" id="KW-0378">Hydrolase</keyword>
<keyword evidence="9" id="KW-1185">Reference proteome</keyword>
<evidence type="ECO:0000259" key="7">
    <source>
        <dbReference type="Pfam" id="PF17917"/>
    </source>
</evidence>
<dbReference type="Pfam" id="PF17917">
    <property type="entry name" value="RT_RNaseH"/>
    <property type="match status" value="1"/>
</dbReference>
<accession>A0A0C2FSY7</accession>
<protein>
    <recommendedName>
        <fullName evidence="7">Reverse transcriptase RNase H-like domain-containing protein</fullName>
    </recommendedName>
</protein>
<keyword evidence="4" id="KW-0255">Endonuclease</keyword>
<feature type="domain" description="Reverse transcriptase RNase H-like" evidence="7">
    <location>
        <begin position="1"/>
        <end position="94"/>
    </location>
</feature>
<evidence type="ECO:0000256" key="1">
    <source>
        <dbReference type="ARBA" id="ARBA00022679"/>
    </source>
</evidence>
<organism evidence="8 9">
    <name type="scientific">Ancylostoma duodenale</name>
    <dbReference type="NCBI Taxonomy" id="51022"/>
    <lineage>
        <taxon>Eukaryota</taxon>
        <taxon>Metazoa</taxon>
        <taxon>Ecdysozoa</taxon>
        <taxon>Nematoda</taxon>
        <taxon>Chromadorea</taxon>
        <taxon>Rhabditida</taxon>
        <taxon>Rhabditina</taxon>
        <taxon>Rhabditomorpha</taxon>
        <taxon>Strongyloidea</taxon>
        <taxon>Ancylostomatidae</taxon>
        <taxon>Ancylostomatinae</taxon>
        <taxon>Ancylostoma</taxon>
    </lineage>
</organism>
<dbReference type="OrthoDB" id="5850908at2759"/>
<evidence type="ECO:0000256" key="3">
    <source>
        <dbReference type="ARBA" id="ARBA00022722"/>
    </source>
</evidence>
<dbReference type="AlphaFoldDB" id="A0A0C2FSY7"/>
<dbReference type="GO" id="GO:0016787">
    <property type="term" value="F:hydrolase activity"/>
    <property type="evidence" value="ECO:0007669"/>
    <property type="project" value="UniProtKB-KW"/>
</dbReference>
<evidence type="ECO:0000256" key="6">
    <source>
        <dbReference type="ARBA" id="ARBA00022918"/>
    </source>
</evidence>
<dbReference type="Proteomes" id="UP000054047">
    <property type="component" value="Unassembled WGS sequence"/>
</dbReference>
<evidence type="ECO:0000313" key="8">
    <source>
        <dbReference type="EMBL" id="KIH48006.1"/>
    </source>
</evidence>
<dbReference type="GO" id="GO:0003964">
    <property type="term" value="F:RNA-directed DNA polymerase activity"/>
    <property type="evidence" value="ECO:0007669"/>
    <property type="project" value="UniProtKB-KW"/>
</dbReference>
<dbReference type="InterPro" id="IPR050951">
    <property type="entry name" value="Retrovirus_Pol_polyprotein"/>
</dbReference>
<dbReference type="PANTHER" id="PTHR37984">
    <property type="entry name" value="PROTEIN CBG26694"/>
    <property type="match status" value="1"/>
</dbReference>